<dbReference type="EMBL" id="JAFNEN010000110">
    <property type="protein sequence ID" value="KAG8194042.1"/>
    <property type="molecule type" value="Genomic_DNA"/>
</dbReference>
<sequence length="145" mass="18231">MQNDIDEVVELDPVNVQRMAASLSIDEINSTSFGFREQEDTANGESYEWYGEDWQRRIQEIQEKEWLHIVQDKEWQRKVEEIREKERKFLLEMEEEHQRRVHYEEWQRRLQDEELQRKVQEMQEVIQKFLQEKEEERQRRVQYEE</sequence>
<accession>A0AAV6VDE9</accession>
<name>A0AAV6VDE9_9ARAC</name>
<dbReference type="Proteomes" id="UP000827092">
    <property type="component" value="Unassembled WGS sequence"/>
</dbReference>
<proteinExistence type="predicted"/>
<organism evidence="2 3">
    <name type="scientific">Oedothorax gibbosus</name>
    <dbReference type="NCBI Taxonomy" id="931172"/>
    <lineage>
        <taxon>Eukaryota</taxon>
        <taxon>Metazoa</taxon>
        <taxon>Ecdysozoa</taxon>
        <taxon>Arthropoda</taxon>
        <taxon>Chelicerata</taxon>
        <taxon>Arachnida</taxon>
        <taxon>Araneae</taxon>
        <taxon>Araneomorphae</taxon>
        <taxon>Entelegynae</taxon>
        <taxon>Araneoidea</taxon>
        <taxon>Linyphiidae</taxon>
        <taxon>Erigoninae</taxon>
        <taxon>Oedothorax</taxon>
    </lineage>
</organism>
<keyword evidence="1" id="KW-0175">Coiled coil</keyword>
<protein>
    <submittedName>
        <fullName evidence="2">Uncharacterized protein</fullName>
    </submittedName>
</protein>
<evidence type="ECO:0000256" key="1">
    <source>
        <dbReference type="SAM" id="Coils"/>
    </source>
</evidence>
<evidence type="ECO:0000313" key="2">
    <source>
        <dbReference type="EMBL" id="KAG8194042.1"/>
    </source>
</evidence>
<dbReference type="AlphaFoldDB" id="A0AAV6VDE9"/>
<evidence type="ECO:0000313" key="3">
    <source>
        <dbReference type="Proteomes" id="UP000827092"/>
    </source>
</evidence>
<keyword evidence="3" id="KW-1185">Reference proteome</keyword>
<comment type="caution">
    <text evidence="2">The sequence shown here is derived from an EMBL/GenBank/DDBJ whole genome shotgun (WGS) entry which is preliminary data.</text>
</comment>
<feature type="coiled-coil region" evidence="1">
    <location>
        <begin position="103"/>
        <end position="139"/>
    </location>
</feature>
<reference evidence="2 3" key="1">
    <citation type="journal article" date="2022" name="Nat. Ecol. Evol.">
        <title>A masculinizing supergene underlies an exaggerated male reproductive morph in a spider.</title>
        <authorList>
            <person name="Hendrickx F."/>
            <person name="De Corte Z."/>
            <person name="Sonet G."/>
            <person name="Van Belleghem S.M."/>
            <person name="Kostlbacher S."/>
            <person name="Vangestel C."/>
        </authorList>
    </citation>
    <scope>NUCLEOTIDE SEQUENCE [LARGE SCALE GENOMIC DNA]</scope>
    <source>
        <strain evidence="2">W744_W776</strain>
    </source>
</reference>
<gene>
    <name evidence="2" type="ORF">JTE90_028385</name>
</gene>